<protein>
    <submittedName>
        <fullName evidence="2">Uncharacterized protein</fullName>
    </submittedName>
</protein>
<dbReference type="EMBL" id="OZ035841">
    <property type="protein sequence ID" value="CAL1590409.1"/>
    <property type="molecule type" value="Genomic_DNA"/>
</dbReference>
<feature type="region of interest" description="Disordered" evidence="1">
    <location>
        <begin position="66"/>
        <end position="101"/>
    </location>
</feature>
<organism evidence="2 3">
    <name type="scientific">Knipowitschia caucasica</name>
    <name type="common">Caucasian dwarf goby</name>
    <name type="synonym">Pomatoschistus caucasicus</name>
    <dbReference type="NCBI Taxonomy" id="637954"/>
    <lineage>
        <taxon>Eukaryota</taxon>
        <taxon>Metazoa</taxon>
        <taxon>Chordata</taxon>
        <taxon>Craniata</taxon>
        <taxon>Vertebrata</taxon>
        <taxon>Euteleostomi</taxon>
        <taxon>Actinopterygii</taxon>
        <taxon>Neopterygii</taxon>
        <taxon>Teleostei</taxon>
        <taxon>Neoteleostei</taxon>
        <taxon>Acanthomorphata</taxon>
        <taxon>Gobiaria</taxon>
        <taxon>Gobiiformes</taxon>
        <taxon>Gobioidei</taxon>
        <taxon>Gobiidae</taxon>
        <taxon>Gobiinae</taxon>
        <taxon>Knipowitschia</taxon>
    </lineage>
</organism>
<dbReference type="AlphaFoldDB" id="A0AAV2KSV5"/>
<dbReference type="Proteomes" id="UP001497482">
    <property type="component" value="Chromosome 19"/>
</dbReference>
<reference evidence="2 3" key="1">
    <citation type="submission" date="2024-04" db="EMBL/GenBank/DDBJ databases">
        <authorList>
            <person name="Waldvogel A.-M."/>
            <person name="Schoenle A."/>
        </authorList>
    </citation>
    <scope>NUCLEOTIDE SEQUENCE [LARGE SCALE GENOMIC DNA]</scope>
</reference>
<evidence type="ECO:0000313" key="3">
    <source>
        <dbReference type="Proteomes" id="UP001497482"/>
    </source>
</evidence>
<sequence length="299" mass="33065">MLLSSDQRQWRPPVTGEDHIGATLRHVPDRYAVDVGRSMAAAQFGPAPLAWLANIEVARGGPVARRESAAKDSARLAPHLAPEAQAHQPLRSRTEGIDRSPGGILTRIRALFLHRPPRRAPGPDRPMGGSREQRTTTDLHMVEEAGPCRPERGVQWTTRTTTPVSLIHTMPPMRGQANGNWARPPLHEARARGGHSSRVTWRWSSPVLMTGDCRTRDRPRAHGVSAGCPPGPFVTPPSLLEHQGEGGAETSCVPAPVPLLIRLYSIWREQRWLTYLWLEITLRRGCALHSPRSHHHSVA</sequence>
<name>A0AAV2KSV5_KNICA</name>
<proteinExistence type="predicted"/>
<evidence type="ECO:0000256" key="1">
    <source>
        <dbReference type="SAM" id="MobiDB-lite"/>
    </source>
</evidence>
<evidence type="ECO:0000313" key="2">
    <source>
        <dbReference type="EMBL" id="CAL1590409.1"/>
    </source>
</evidence>
<accession>A0AAV2KSV5</accession>
<gene>
    <name evidence="2" type="ORF">KC01_LOCUS19921</name>
</gene>
<keyword evidence="3" id="KW-1185">Reference proteome</keyword>
<feature type="region of interest" description="Disordered" evidence="1">
    <location>
        <begin position="115"/>
        <end position="135"/>
    </location>
</feature>